<keyword evidence="2" id="KW-0732">Signal</keyword>
<keyword evidence="1" id="KW-0472">Membrane</keyword>
<keyword evidence="4" id="KW-1185">Reference proteome</keyword>
<feature type="transmembrane region" description="Helical" evidence="1">
    <location>
        <begin position="161"/>
        <end position="190"/>
    </location>
</feature>
<accession>A0AAD7N128</accession>
<evidence type="ECO:0000313" key="3">
    <source>
        <dbReference type="EMBL" id="KAJ7741842.1"/>
    </source>
</evidence>
<evidence type="ECO:0000256" key="2">
    <source>
        <dbReference type="SAM" id="SignalP"/>
    </source>
</evidence>
<evidence type="ECO:0000256" key="1">
    <source>
        <dbReference type="SAM" id="Phobius"/>
    </source>
</evidence>
<organism evidence="3 4">
    <name type="scientific">Mycena metata</name>
    <dbReference type="NCBI Taxonomy" id="1033252"/>
    <lineage>
        <taxon>Eukaryota</taxon>
        <taxon>Fungi</taxon>
        <taxon>Dikarya</taxon>
        <taxon>Basidiomycota</taxon>
        <taxon>Agaricomycotina</taxon>
        <taxon>Agaricomycetes</taxon>
        <taxon>Agaricomycetidae</taxon>
        <taxon>Agaricales</taxon>
        <taxon>Marasmiineae</taxon>
        <taxon>Mycenaceae</taxon>
        <taxon>Mycena</taxon>
    </lineage>
</organism>
<dbReference type="EMBL" id="JARKIB010000097">
    <property type="protein sequence ID" value="KAJ7741842.1"/>
    <property type="molecule type" value="Genomic_DNA"/>
</dbReference>
<evidence type="ECO:0008006" key="5">
    <source>
        <dbReference type="Google" id="ProtNLM"/>
    </source>
</evidence>
<feature type="chain" id="PRO_5042163089" description="Secreted protein" evidence="2">
    <location>
        <begin position="22"/>
        <end position="279"/>
    </location>
</feature>
<name>A0AAD7N128_9AGAR</name>
<gene>
    <name evidence="3" type="ORF">B0H16DRAFT_1890381</name>
</gene>
<keyword evidence="1" id="KW-0812">Transmembrane</keyword>
<dbReference type="Proteomes" id="UP001215598">
    <property type="component" value="Unassembled WGS sequence"/>
</dbReference>
<dbReference type="AlphaFoldDB" id="A0AAD7N128"/>
<feature type="signal peptide" evidence="2">
    <location>
        <begin position="1"/>
        <end position="21"/>
    </location>
</feature>
<evidence type="ECO:0000313" key="4">
    <source>
        <dbReference type="Proteomes" id="UP001215598"/>
    </source>
</evidence>
<comment type="caution">
    <text evidence="3">The sequence shown here is derived from an EMBL/GenBank/DDBJ whole genome shotgun (WGS) entry which is preliminary data.</text>
</comment>
<protein>
    <recommendedName>
        <fullName evidence="5">Secreted protein</fullName>
    </recommendedName>
</protein>
<reference evidence="3" key="1">
    <citation type="submission" date="2023-03" db="EMBL/GenBank/DDBJ databases">
        <title>Massive genome expansion in bonnet fungi (Mycena s.s.) driven by repeated elements and novel gene families across ecological guilds.</title>
        <authorList>
            <consortium name="Lawrence Berkeley National Laboratory"/>
            <person name="Harder C.B."/>
            <person name="Miyauchi S."/>
            <person name="Viragh M."/>
            <person name="Kuo A."/>
            <person name="Thoen E."/>
            <person name="Andreopoulos B."/>
            <person name="Lu D."/>
            <person name="Skrede I."/>
            <person name="Drula E."/>
            <person name="Henrissat B."/>
            <person name="Morin E."/>
            <person name="Kohler A."/>
            <person name="Barry K."/>
            <person name="LaButti K."/>
            <person name="Morin E."/>
            <person name="Salamov A."/>
            <person name="Lipzen A."/>
            <person name="Mereny Z."/>
            <person name="Hegedus B."/>
            <person name="Baldrian P."/>
            <person name="Stursova M."/>
            <person name="Weitz H."/>
            <person name="Taylor A."/>
            <person name="Grigoriev I.V."/>
            <person name="Nagy L.G."/>
            <person name="Martin F."/>
            <person name="Kauserud H."/>
        </authorList>
    </citation>
    <scope>NUCLEOTIDE SEQUENCE</scope>
    <source>
        <strain evidence="3">CBHHK182m</strain>
    </source>
</reference>
<proteinExistence type="predicted"/>
<sequence>MRAPILFILFLSSHVSGGASGAAFLDSDYGRRALHTAAGWSVASTLVPELAPLSTPVPGPRTFPHAASILLSDTASTPLILRCGNGAERRRACAPALVLCLQRHRELRLTLRWYHAVPHGGHDRLRARSRTMHVSASASFVPVSTGGFLPCRARVADTRPLLHFFLFFSLGGGSALNSPLLHFFILHVIWSRRGRVLSTHPYSTPSEIGVDTRGGGMNCTTYEVGCTCAHRALAFPPPSPFVRWAVREHLRRPAPEKRNFLLFDMATHPVVRASSFNLF</sequence>
<keyword evidence="1" id="KW-1133">Transmembrane helix</keyword>